<dbReference type="SUPFAM" id="SSF53474">
    <property type="entry name" value="alpha/beta-Hydrolases"/>
    <property type="match status" value="1"/>
</dbReference>
<dbReference type="OrthoDB" id="504769at2"/>
<dbReference type="AlphaFoldDB" id="A0A3D9BYC2"/>
<dbReference type="InterPro" id="IPR029058">
    <property type="entry name" value="AB_hydrolase_fold"/>
</dbReference>
<dbReference type="Gene3D" id="3.40.50.1820">
    <property type="entry name" value="alpha/beta hydrolase"/>
    <property type="match status" value="1"/>
</dbReference>
<accession>A0A3D9BYC2</accession>
<feature type="transmembrane region" description="Helical" evidence="1">
    <location>
        <begin position="362"/>
        <end position="379"/>
    </location>
</feature>
<feature type="transmembrane region" description="Helical" evidence="1">
    <location>
        <begin position="269"/>
        <end position="290"/>
    </location>
</feature>
<evidence type="ECO:0000313" key="3">
    <source>
        <dbReference type="EMBL" id="REC58543.1"/>
    </source>
</evidence>
<feature type="domain" description="Serine aminopeptidase S33" evidence="2">
    <location>
        <begin position="64"/>
        <end position="177"/>
    </location>
</feature>
<keyword evidence="4" id="KW-1185">Reference proteome</keyword>
<name>A0A3D9BYC2_9RHOB</name>
<dbReference type="Proteomes" id="UP000257131">
    <property type="component" value="Unassembled WGS sequence"/>
</dbReference>
<gene>
    <name evidence="3" type="ORF">DRV84_02990</name>
</gene>
<dbReference type="EMBL" id="QOHR01000002">
    <property type="protein sequence ID" value="REC58543.1"/>
    <property type="molecule type" value="Genomic_DNA"/>
</dbReference>
<comment type="caution">
    <text evidence="3">The sequence shown here is derived from an EMBL/GenBank/DDBJ whole genome shotgun (WGS) entry which is preliminary data.</text>
</comment>
<dbReference type="Pfam" id="PF12146">
    <property type="entry name" value="Hydrolase_4"/>
    <property type="match status" value="1"/>
</dbReference>
<keyword evidence="1" id="KW-0472">Membrane</keyword>
<protein>
    <submittedName>
        <fullName evidence="3">Alpha/beta hydrolase</fullName>
    </submittedName>
</protein>
<reference evidence="3 4" key="1">
    <citation type="journal article" date="2017" name="Int. J. Syst. Evol. Microbiol.">
        <title>Rhodosalinus sediminis gen. nov., sp. nov., isolated from marine saltern.</title>
        <authorList>
            <person name="Guo L.Y."/>
            <person name="Ling S.K."/>
            <person name="Li C.M."/>
            <person name="Chen G.J."/>
            <person name="Du Z.J."/>
        </authorList>
    </citation>
    <scope>NUCLEOTIDE SEQUENCE [LARGE SCALE GENOMIC DNA]</scope>
    <source>
        <strain evidence="3 4">WDN1C137</strain>
    </source>
</reference>
<keyword evidence="1" id="KW-1133">Transmembrane helix</keyword>
<feature type="transmembrane region" description="Helical" evidence="1">
    <location>
        <begin position="447"/>
        <end position="466"/>
    </location>
</feature>
<evidence type="ECO:0000259" key="2">
    <source>
        <dbReference type="Pfam" id="PF12146"/>
    </source>
</evidence>
<sequence length="500" mass="52859">METPRPTPVPILLRRWAVAALAALAGLLALWQLEGARSGVAIERFAIGETPVTRYAAPGADGPLVVVAHGFAGSRQMMQAYSLALAQAGYVAWAFDFEGHGRNPVPMSGDVDSIDGTTQRLIDQTLRVVEAGVSREGRPGDVALLGHSMATDIIIRAALADDRIGPVVAISPFSQAVTAEAPERLLMITGEWEPGLRDFARRALRMVDPEADEGETARAGGVVRRAVVAPLAEHVAVLYSKRGRAEAVAWLDAAYDRTSETPVPRTGPWVLVLFVAVVALAWPLSHLLPARRVERDPLPPRRFALAVAAPAVVAPILAVPLEVGVLPVLVADYLALHLLIYGGLQLALLARFGVPLGRVSPVAAGALLLWGLAVFGFLLDRYGANFWPTAERGWIILALAAGAVPFMLADALITLGGQAPLWQRLAARAGFFASLGLALALDFGGLFFLLLIAPVILLFYLLYGLMGRWAARSGGAAGPGLALGLILAWALGVSFPLFAG</sequence>
<feature type="transmembrane region" description="Helical" evidence="1">
    <location>
        <begin position="333"/>
        <end position="350"/>
    </location>
</feature>
<evidence type="ECO:0000256" key="1">
    <source>
        <dbReference type="SAM" id="Phobius"/>
    </source>
</evidence>
<feature type="transmembrane region" description="Helical" evidence="1">
    <location>
        <begin position="394"/>
        <end position="413"/>
    </location>
</feature>
<keyword evidence="3" id="KW-0378">Hydrolase</keyword>
<dbReference type="RefSeq" id="WP_115978373.1">
    <property type="nucleotide sequence ID" value="NZ_QOHR01000002.1"/>
</dbReference>
<organism evidence="3 4">
    <name type="scientific">Rhodosalinus sediminis</name>
    <dbReference type="NCBI Taxonomy" id="1940533"/>
    <lineage>
        <taxon>Bacteria</taxon>
        <taxon>Pseudomonadati</taxon>
        <taxon>Pseudomonadota</taxon>
        <taxon>Alphaproteobacteria</taxon>
        <taxon>Rhodobacterales</taxon>
        <taxon>Paracoccaceae</taxon>
        <taxon>Rhodosalinus</taxon>
    </lineage>
</organism>
<feature type="transmembrane region" description="Helical" evidence="1">
    <location>
        <begin position="302"/>
        <end position="321"/>
    </location>
</feature>
<keyword evidence="1" id="KW-0812">Transmembrane</keyword>
<dbReference type="GO" id="GO:0016787">
    <property type="term" value="F:hydrolase activity"/>
    <property type="evidence" value="ECO:0007669"/>
    <property type="project" value="UniProtKB-KW"/>
</dbReference>
<evidence type="ECO:0000313" key="4">
    <source>
        <dbReference type="Proteomes" id="UP000257131"/>
    </source>
</evidence>
<proteinExistence type="predicted"/>
<feature type="transmembrane region" description="Helical" evidence="1">
    <location>
        <begin position="478"/>
        <end position="499"/>
    </location>
</feature>
<dbReference type="InterPro" id="IPR022742">
    <property type="entry name" value="Hydrolase_4"/>
</dbReference>